<proteinExistence type="predicted"/>
<reference evidence="1" key="1">
    <citation type="submission" date="2023-07" db="EMBL/GenBank/DDBJ databases">
        <authorList>
            <person name="Pelsma A.J. K."/>
        </authorList>
    </citation>
    <scope>NUCLEOTIDE SEQUENCE</scope>
</reference>
<accession>A0AA48RD17</accession>
<evidence type="ECO:0000313" key="1">
    <source>
        <dbReference type="EMBL" id="CAJ0866209.1"/>
    </source>
</evidence>
<organism evidence="1">
    <name type="scientific">freshwater sediment metagenome</name>
    <dbReference type="NCBI Taxonomy" id="556182"/>
    <lineage>
        <taxon>unclassified sequences</taxon>
        <taxon>metagenomes</taxon>
        <taxon>ecological metagenomes</taxon>
    </lineage>
</organism>
<sequence length="70" mass="8090">MPGFYIVTTRVKRNAPFEKLIVRQRVRAGNDERHFAGNDVQQLGQRVEIEAAQEALRDDPVETERVARQI</sequence>
<dbReference type="EMBL" id="OY288114">
    <property type="protein sequence ID" value="CAJ0866209.1"/>
    <property type="molecule type" value="Genomic_DNA"/>
</dbReference>
<dbReference type="AlphaFoldDB" id="A0AA48RD17"/>
<name>A0AA48RD17_9ZZZZ</name>
<protein>
    <submittedName>
        <fullName evidence="1">Uncharacterized protein</fullName>
    </submittedName>
</protein>
<gene>
    <name evidence="1" type="ORF">AMST5_01838</name>
</gene>